<keyword evidence="3" id="KW-0812">Transmembrane</keyword>
<feature type="coiled-coil region" evidence="2">
    <location>
        <begin position="70"/>
        <end position="174"/>
    </location>
</feature>
<evidence type="ECO:0000313" key="5">
    <source>
        <dbReference type="EMBL" id="GGW45130.1"/>
    </source>
</evidence>
<keyword evidence="3" id="KW-0472">Membrane</keyword>
<dbReference type="InterPro" id="IPR010090">
    <property type="entry name" value="Phage_tape_meas"/>
</dbReference>
<dbReference type="EMBL" id="BMXO01000001">
    <property type="protein sequence ID" value="GGW45130.1"/>
    <property type="molecule type" value="Genomic_DNA"/>
</dbReference>
<evidence type="ECO:0000313" key="6">
    <source>
        <dbReference type="Proteomes" id="UP000647585"/>
    </source>
</evidence>
<evidence type="ECO:0000256" key="3">
    <source>
        <dbReference type="SAM" id="Phobius"/>
    </source>
</evidence>
<evidence type="ECO:0000259" key="4">
    <source>
        <dbReference type="Pfam" id="PF10145"/>
    </source>
</evidence>
<keyword evidence="3" id="KW-1133">Transmembrane helix</keyword>
<dbReference type="NCBIfam" id="TIGR01760">
    <property type="entry name" value="tape_meas_TP901"/>
    <property type="match status" value="1"/>
</dbReference>
<keyword evidence="6" id="KW-1185">Reference proteome</keyword>
<protein>
    <recommendedName>
        <fullName evidence="4">Phage tail tape measure protein domain-containing protein</fullName>
    </recommendedName>
</protein>
<accession>A0ABQ2WAQ2</accession>
<name>A0ABQ2WAQ2_9GAMM</name>
<dbReference type="RefSeq" id="WP_193460743.1">
    <property type="nucleotide sequence ID" value="NZ_BMXO01000001.1"/>
</dbReference>
<dbReference type="Proteomes" id="UP000647585">
    <property type="component" value="Unassembled WGS sequence"/>
</dbReference>
<proteinExistence type="predicted"/>
<reference evidence="6" key="1">
    <citation type="journal article" date="2019" name="Int. J. Syst. Evol. Microbiol.">
        <title>The Global Catalogue of Microorganisms (GCM) 10K type strain sequencing project: providing services to taxonomists for standard genome sequencing and annotation.</title>
        <authorList>
            <consortium name="The Broad Institute Genomics Platform"/>
            <consortium name="The Broad Institute Genome Sequencing Center for Infectious Disease"/>
            <person name="Wu L."/>
            <person name="Ma J."/>
        </authorList>
    </citation>
    <scope>NUCLEOTIDE SEQUENCE [LARGE SCALE GENOMIC DNA]</scope>
    <source>
        <strain evidence="6">KCTC 22157</strain>
    </source>
</reference>
<keyword evidence="2" id="KW-0175">Coiled coil</keyword>
<evidence type="ECO:0000256" key="1">
    <source>
        <dbReference type="ARBA" id="ARBA00022612"/>
    </source>
</evidence>
<dbReference type="PANTHER" id="PTHR37813">
    <property type="entry name" value="FELS-2 PROPHAGE PROTEIN"/>
    <property type="match status" value="1"/>
</dbReference>
<sequence>MAGNNLRLQVILNAVDRATRPLRAIERASQGASQAIRDNRERLRQLQATQKDISSFRNLTRQSSQTATALREQQAHIRRLSQQMRSQQGDSAALRAERQRAITQARTLTRRVDEERQQLQRLRTTLSNNGISTAHLARDQRRLASDIQRANTAVDEQRNRLKRLAEQQRNTARARGQYDRTMNLRNSMAGTGAGMVASGGSALYAGARLMAPGVSWAEQMSTLQAVGRFTADDERYQALRQQSRELGGSTAFSATEVGSGQEFLLRAGMSSEAIRASMRDVLDLALANNTELGRAADIASNIAGAFKVDMEADGSMARVADILSGTASRANVNLEMLGETMKYLGGAEDLKLTMEQAAAMAGVLGNIGIQGSQAGTTMRAMMNRLTNPANKGAAAIEGMGLEVADANGNLRAMPEILRDIAQATAELGNVERKAIMQDIFGVEAGSGMSELVDAMGSGQLSQILDALGDNMGENARMASTMADNIGGDLKSLRSAWEEVGISITDTNDGPLRELIQSVTTLTRGIGQWINANPRLAGTLARIGATLAVLVTAGGALTLMLASILGPIAMVRFGMAMVGPQVLMAGKALLWLGGVFRALTLFLVANPIGLAITAIATAAYLIYRYWEPIKAFFQGLWQQVNTAFGEGIGAVAQLLANWSPLGLLYRGITTALTALGVEIPEQFRSLGSAIVDGLMSGLSGKLGELRESVVGMAGNVRSWFANVLDINSPSRVFTQLGGYTVDGLNQGLDAQRDEPARRVQEIARRVTRAGAGLALSAATLPAAAMPSIEQQTPIQFDTRPPLTAASNQASGFTMGDININVTPAPGMNEQQLAQYVAQEVQRALTNAQRDAQARQRSSLRDND</sequence>
<keyword evidence="1" id="KW-1188">Viral release from host cell</keyword>
<organism evidence="5 6">
    <name type="scientific">Halomonas johnsoniae</name>
    <dbReference type="NCBI Taxonomy" id="502832"/>
    <lineage>
        <taxon>Bacteria</taxon>
        <taxon>Pseudomonadati</taxon>
        <taxon>Pseudomonadota</taxon>
        <taxon>Gammaproteobacteria</taxon>
        <taxon>Oceanospirillales</taxon>
        <taxon>Halomonadaceae</taxon>
        <taxon>Halomonas</taxon>
    </lineage>
</organism>
<feature type="transmembrane region" description="Helical" evidence="3">
    <location>
        <begin position="542"/>
        <end position="565"/>
    </location>
</feature>
<feature type="transmembrane region" description="Helical" evidence="3">
    <location>
        <begin position="572"/>
        <end position="591"/>
    </location>
</feature>
<feature type="domain" description="Phage tail tape measure protein" evidence="4">
    <location>
        <begin position="240"/>
        <end position="441"/>
    </location>
</feature>
<evidence type="ECO:0000256" key="2">
    <source>
        <dbReference type="SAM" id="Coils"/>
    </source>
</evidence>
<gene>
    <name evidence="5" type="ORF">GCM10007158_02160</name>
</gene>
<dbReference type="PANTHER" id="PTHR37813:SF1">
    <property type="entry name" value="FELS-2 PROPHAGE PROTEIN"/>
    <property type="match status" value="1"/>
</dbReference>
<feature type="transmembrane region" description="Helical" evidence="3">
    <location>
        <begin position="597"/>
        <end position="622"/>
    </location>
</feature>
<dbReference type="Pfam" id="PF10145">
    <property type="entry name" value="PhageMin_Tail"/>
    <property type="match status" value="1"/>
</dbReference>
<comment type="caution">
    <text evidence="5">The sequence shown here is derived from an EMBL/GenBank/DDBJ whole genome shotgun (WGS) entry which is preliminary data.</text>
</comment>